<dbReference type="InterPro" id="IPR007324">
    <property type="entry name" value="Sugar-bd_dom_put"/>
</dbReference>
<dbReference type="SUPFAM" id="SSF100950">
    <property type="entry name" value="NagB/RpiA/CoA transferase-like"/>
    <property type="match status" value="1"/>
</dbReference>
<keyword evidence="4" id="KW-0804">Transcription</keyword>
<dbReference type="InterPro" id="IPR036390">
    <property type="entry name" value="WH_DNA-bd_sf"/>
</dbReference>
<evidence type="ECO:0000256" key="4">
    <source>
        <dbReference type="ARBA" id="ARBA00023163"/>
    </source>
</evidence>
<feature type="domain" description="Sugar-binding" evidence="5">
    <location>
        <begin position="128"/>
        <end position="376"/>
    </location>
</feature>
<dbReference type="STRING" id="670482.SAMN04488542_1604"/>
<sequence>MQQAQKLVKISVGLKKLTRDILGPERNGEKMKLAGVESMRMILEMQKQLLPDLMEILKKRYTILHQILLSDVIGRRTLAVSLNMTERVLRAETDLLKAQGLIEIENVGMRVSESGRKLLDELEPVVKEIFGLANLEEKIRTAYGLCKVVVVPGDSETSPLTKKELGRAGAKALLSVMSGNDVVAVTGGTTLAEVAEHLTPPNVSLKQSWFVPARGGLGESLEIQANTIASGMAKRVGAGYRLLHVPDLLGKEAYESLVHDPNIHDIVEMIRGARIVIHGIGDAMEMARRRKLEDSVVEELQNQGALAESYGYYFDNNGVVVHKMLTLGLRLEDIMRTDHVVGIAGGKSKAKAIHAVLKFGQEDVLVTDEAAAEEIVRELEQNPGQQVGS</sequence>
<dbReference type="GO" id="GO:0030246">
    <property type="term" value="F:carbohydrate binding"/>
    <property type="evidence" value="ECO:0007669"/>
    <property type="project" value="InterPro"/>
</dbReference>
<feature type="domain" description="CggR N-terminal DNA binding" evidence="6">
    <location>
        <begin position="56"/>
        <end position="125"/>
    </location>
</feature>
<protein>
    <submittedName>
        <fullName evidence="7">Central glycolytic genes regulator</fullName>
    </submittedName>
</protein>
<evidence type="ECO:0000313" key="8">
    <source>
        <dbReference type="Proteomes" id="UP000198972"/>
    </source>
</evidence>
<dbReference type="Proteomes" id="UP000198972">
    <property type="component" value="Unassembled WGS sequence"/>
</dbReference>
<reference evidence="7 8" key="1">
    <citation type="submission" date="2016-10" db="EMBL/GenBank/DDBJ databases">
        <authorList>
            <person name="de Groot N.N."/>
        </authorList>
    </citation>
    <scope>NUCLEOTIDE SEQUENCE [LARGE SCALE GENOMIC DNA]</scope>
    <source>
        <strain evidence="7 8">DSM 28129</strain>
    </source>
</reference>
<dbReference type="PANTHER" id="PTHR34294">
    <property type="entry name" value="TRANSCRIPTIONAL REGULATOR-RELATED"/>
    <property type="match status" value="1"/>
</dbReference>
<comment type="similarity">
    <text evidence="1">Belongs to the SorC transcriptional regulatory family.</text>
</comment>
<dbReference type="GO" id="GO:0003677">
    <property type="term" value="F:DNA binding"/>
    <property type="evidence" value="ECO:0007669"/>
    <property type="project" value="UniProtKB-KW"/>
</dbReference>
<evidence type="ECO:0000259" key="6">
    <source>
        <dbReference type="Pfam" id="PF21715"/>
    </source>
</evidence>
<dbReference type="Gene3D" id="3.40.50.1360">
    <property type="match status" value="1"/>
</dbReference>
<proteinExistence type="inferred from homology"/>
<dbReference type="AlphaFoldDB" id="A0A1G7V7V4"/>
<evidence type="ECO:0000313" key="7">
    <source>
        <dbReference type="EMBL" id="SDG55591.1"/>
    </source>
</evidence>
<evidence type="ECO:0000259" key="5">
    <source>
        <dbReference type="Pfam" id="PF04198"/>
    </source>
</evidence>
<dbReference type="Gene3D" id="1.10.10.10">
    <property type="entry name" value="Winged helix-like DNA-binding domain superfamily/Winged helix DNA-binding domain"/>
    <property type="match status" value="1"/>
</dbReference>
<dbReference type="Pfam" id="PF21715">
    <property type="entry name" value="CggR_N"/>
    <property type="match status" value="1"/>
</dbReference>
<evidence type="ECO:0000256" key="1">
    <source>
        <dbReference type="ARBA" id="ARBA00010466"/>
    </source>
</evidence>
<evidence type="ECO:0000256" key="2">
    <source>
        <dbReference type="ARBA" id="ARBA00023015"/>
    </source>
</evidence>
<organism evidence="7 8">
    <name type="scientific">Fontibacillus panacisegetis</name>
    <dbReference type="NCBI Taxonomy" id="670482"/>
    <lineage>
        <taxon>Bacteria</taxon>
        <taxon>Bacillati</taxon>
        <taxon>Bacillota</taxon>
        <taxon>Bacilli</taxon>
        <taxon>Bacillales</taxon>
        <taxon>Paenibacillaceae</taxon>
        <taxon>Fontibacillus</taxon>
    </lineage>
</organism>
<dbReference type="InterPro" id="IPR051054">
    <property type="entry name" value="SorC_transcr_regulators"/>
</dbReference>
<name>A0A1G7V7V4_9BACL</name>
<accession>A0A1G7V7V4</accession>
<dbReference type="EMBL" id="FNBG01000060">
    <property type="protein sequence ID" value="SDG55591.1"/>
    <property type="molecule type" value="Genomic_DNA"/>
</dbReference>
<keyword evidence="3" id="KW-0238">DNA-binding</keyword>
<keyword evidence="8" id="KW-1185">Reference proteome</keyword>
<dbReference type="InterPro" id="IPR048715">
    <property type="entry name" value="CggR_N"/>
</dbReference>
<evidence type="ECO:0000256" key="3">
    <source>
        <dbReference type="ARBA" id="ARBA00023125"/>
    </source>
</evidence>
<dbReference type="InterPro" id="IPR037171">
    <property type="entry name" value="NagB/RpiA_transferase-like"/>
</dbReference>
<gene>
    <name evidence="7" type="ORF">SAMN04488542_1604</name>
</gene>
<dbReference type="Pfam" id="PF04198">
    <property type="entry name" value="Sugar-bind"/>
    <property type="match status" value="1"/>
</dbReference>
<dbReference type="SUPFAM" id="SSF46785">
    <property type="entry name" value="Winged helix' DNA-binding domain"/>
    <property type="match status" value="1"/>
</dbReference>
<dbReference type="PANTHER" id="PTHR34294:SF5">
    <property type="entry name" value="CENTRAL GLYCOLYTIC GENES REGULATOR"/>
    <property type="match status" value="1"/>
</dbReference>
<dbReference type="InterPro" id="IPR036388">
    <property type="entry name" value="WH-like_DNA-bd_sf"/>
</dbReference>
<keyword evidence="2" id="KW-0805">Transcription regulation</keyword>